<feature type="region of interest" description="Disordered" evidence="1">
    <location>
        <begin position="63"/>
        <end position="90"/>
    </location>
</feature>
<comment type="caution">
    <text evidence="2">The sequence shown here is derived from an EMBL/GenBank/DDBJ whole genome shotgun (WGS) entry which is preliminary data.</text>
</comment>
<protein>
    <submittedName>
        <fullName evidence="2">Uncharacterized protein</fullName>
    </submittedName>
</protein>
<dbReference type="AlphaFoldDB" id="A0AAW2GY49"/>
<organism evidence="2 3">
    <name type="scientific">Cardiocondyla obscurior</name>
    <dbReference type="NCBI Taxonomy" id="286306"/>
    <lineage>
        <taxon>Eukaryota</taxon>
        <taxon>Metazoa</taxon>
        <taxon>Ecdysozoa</taxon>
        <taxon>Arthropoda</taxon>
        <taxon>Hexapoda</taxon>
        <taxon>Insecta</taxon>
        <taxon>Pterygota</taxon>
        <taxon>Neoptera</taxon>
        <taxon>Endopterygota</taxon>
        <taxon>Hymenoptera</taxon>
        <taxon>Apocrita</taxon>
        <taxon>Aculeata</taxon>
        <taxon>Formicoidea</taxon>
        <taxon>Formicidae</taxon>
        <taxon>Myrmicinae</taxon>
        <taxon>Cardiocondyla</taxon>
    </lineage>
</organism>
<sequence>MFESHKLLTRRIVYFSDQKTSRSFFTSEVFLGIRAFLSNRIEFRRVSSWSAAIRRRSTNTTIHGSVHRTSSRSRARCTHPRQLGGPGKLSEVRGPQRVQYLRVRVLV</sequence>
<name>A0AAW2GY49_9HYME</name>
<proteinExistence type="predicted"/>
<feature type="compositionally biased region" description="Basic residues" evidence="1">
    <location>
        <begin position="65"/>
        <end position="79"/>
    </location>
</feature>
<keyword evidence="3" id="KW-1185">Reference proteome</keyword>
<gene>
    <name evidence="2" type="ORF">PUN28_000192</name>
</gene>
<reference evidence="2 3" key="1">
    <citation type="submission" date="2023-03" db="EMBL/GenBank/DDBJ databases">
        <title>High recombination rates correlate with genetic variation in Cardiocondyla obscurior ants.</title>
        <authorList>
            <person name="Errbii M."/>
        </authorList>
    </citation>
    <scope>NUCLEOTIDE SEQUENCE [LARGE SCALE GENOMIC DNA]</scope>
    <source>
        <strain evidence="2">Alpha-2009</strain>
        <tissue evidence="2">Whole body</tissue>
    </source>
</reference>
<evidence type="ECO:0000313" key="2">
    <source>
        <dbReference type="EMBL" id="KAL0132230.1"/>
    </source>
</evidence>
<dbReference type="EMBL" id="JADYXP020000001">
    <property type="protein sequence ID" value="KAL0132230.1"/>
    <property type="molecule type" value="Genomic_DNA"/>
</dbReference>
<evidence type="ECO:0000313" key="3">
    <source>
        <dbReference type="Proteomes" id="UP001430953"/>
    </source>
</evidence>
<accession>A0AAW2GY49</accession>
<dbReference type="Proteomes" id="UP001430953">
    <property type="component" value="Unassembled WGS sequence"/>
</dbReference>
<evidence type="ECO:0000256" key="1">
    <source>
        <dbReference type="SAM" id="MobiDB-lite"/>
    </source>
</evidence>